<dbReference type="PROSITE" id="PS51318">
    <property type="entry name" value="TAT"/>
    <property type="match status" value="1"/>
</dbReference>
<dbReference type="Gene3D" id="2.60.120.260">
    <property type="entry name" value="Galactose-binding domain-like"/>
    <property type="match status" value="1"/>
</dbReference>
<dbReference type="InterPro" id="IPR012341">
    <property type="entry name" value="6hp_glycosidase-like_sf"/>
</dbReference>
<dbReference type="OrthoDB" id="182870at2"/>
<dbReference type="Proteomes" id="UP000294739">
    <property type="component" value="Unassembled WGS sequence"/>
</dbReference>
<dbReference type="GO" id="GO:0005975">
    <property type="term" value="P:carbohydrate metabolic process"/>
    <property type="evidence" value="ECO:0007669"/>
    <property type="project" value="InterPro"/>
</dbReference>
<evidence type="ECO:0000313" key="2">
    <source>
        <dbReference type="Proteomes" id="UP000294739"/>
    </source>
</evidence>
<dbReference type="InterPro" id="IPR008979">
    <property type="entry name" value="Galactose-bd-like_sf"/>
</dbReference>
<dbReference type="SUPFAM" id="SSF48239">
    <property type="entry name" value="Terpenoid cyclases/Protein prenyltransferases"/>
    <property type="match status" value="1"/>
</dbReference>
<dbReference type="Pfam" id="PF22633">
    <property type="entry name" value="F5_F8_type_C_2"/>
    <property type="match status" value="1"/>
</dbReference>
<dbReference type="SUPFAM" id="SSF49785">
    <property type="entry name" value="Galactose-binding domain-like"/>
    <property type="match status" value="1"/>
</dbReference>
<keyword evidence="2" id="KW-1185">Reference proteome</keyword>
<dbReference type="Gene3D" id="1.50.10.10">
    <property type="match status" value="1"/>
</dbReference>
<dbReference type="InterPro" id="IPR006311">
    <property type="entry name" value="TAT_signal"/>
</dbReference>
<dbReference type="InParanoid" id="A0A4V2Z095"/>
<gene>
    <name evidence="1" type="ORF">E1269_26440</name>
</gene>
<evidence type="ECO:0000313" key="1">
    <source>
        <dbReference type="EMBL" id="TDE00158.1"/>
    </source>
</evidence>
<name>A0A4V2Z095_9ACTN</name>
<organism evidence="1 2">
    <name type="scientific">Jiangella asiatica</name>
    <dbReference type="NCBI Taxonomy" id="2530372"/>
    <lineage>
        <taxon>Bacteria</taxon>
        <taxon>Bacillati</taxon>
        <taxon>Actinomycetota</taxon>
        <taxon>Actinomycetes</taxon>
        <taxon>Jiangellales</taxon>
        <taxon>Jiangellaceae</taxon>
        <taxon>Jiangella</taxon>
    </lineage>
</organism>
<sequence>MNQPSGNMPRRTLLKYAAVGGAGIVVPIVVASGSAVAGEVDDDSTLLLNRATMVKWKRTAGGWGLDSLRIRSHRAWRRVLNPSGRYGIWSASSAPSAETVQRATAGTVATFLPQQARRDRQGVTFTATQPTGTMVAVWRFDPDHPTDLLVTLTWTPNAAGWYSVPSPTLATVDDDDLGWGVVPGYWSSATLAADDDLTYLYQIGVPKAPMVTTEASTTSLTAIVSSRARGTTLAVVADPSLARDPWADDTSTQNTWKVGTSLRALTGELSPTSFYPVLGQAGSQLAAGEPVTATFRYVLSDAGWYEVSKHVTRDVYGLGDYLALAAASESLSHRINRMHDHLVTPQSRWHTWEYEGLTLGAEGSKISDVGAMWMMDAITGDPIIHHDRLPYARNFKLAQQQTAEGPFRGAALGEYFRNGQFVSAIVGAATGIDEPDYVTPSFTTYYTLADMANIVLFDPSDTELRDRIRLGADKLLSWQHDDGSFDIGYQRENPDALQYPELTDLRATWYGFLAAYRILGDRKYLDAAQQGADWFVEHAVKTGDFLGLCDDFRIIRDFQVIFAAQALLELHELTGTQAYLDAAISCARFYTLHIHNHPTPTAATKTFHGVEMEDWRASQVGMCFEHSGFTGSANKEGPMLLSCHAGAFVRFHELTGDEHFLDLARAAARGRDAFVGPETGTPSYYWRDGNGASTQFPWHAWWHIGWIVDYLLAEAHLRTEGKISFPPGLCTAKVGAHRPFGFAPGTVYGKDANLWMPRTLLVVDKSDVDVVTARSIDGSRLYVVALNQLGAATSATITLNPRAVEQGRLATWTGWDVITGEGTKTAADEWSVRLAPNGVAVLEIELRLADDPQGPELRTFRVEGAYRAPVVSWSYFTTVEAWVQWREADGETWTDTNRSTGYDFNQTLDLSDVTAPAVVEVRIATLLPSGDIGCSEVTRWNVPRQYLPDGPNIALNRPVEVSSIYQPQYTGDKAVDGNTADNASRWLSAVGDLEPSITVHLATVTTPKLVRIYSGGAIARGRLVSAMVQTRSADGSWTQVGAVSGNTEPRLDIPLDSGPTDQVRLVATDPSRDEIDVVRMYELEIYDQVR</sequence>
<dbReference type="AlphaFoldDB" id="A0A4V2Z095"/>
<reference evidence="1 2" key="1">
    <citation type="submission" date="2019-03" db="EMBL/GenBank/DDBJ databases">
        <title>Draft genome sequences of novel Actinobacteria.</title>
        <authorList>
            <person name="Sahin N."/>
            <person name="Ay H."/>
            <person name="Saygin H."/>
        </authorList>
    </citation>
    <scope>NUCLEOTIDE SEQUENCE [LARGE SCALE GENOMIC DNA]</scope>
    <source>
        <strain evidence="1 2">5K138</strain>
    </source>
</reference>
<dbReference type="InterPro" id="IPR008930">
    <property type="entry name" value="Terpenoid_cyclase/PrenylTrfase"/>
</dbReference>
<dbReference type="RefSeq" id="WP_131900227.1">
    <property type="nucleotide sequence ID" value="NZ_SMKZ01000054.1"/>
</dbReference>
<proteinExistence type="predicted"/>
<dbReference type="EMBL" id="SMKZ01000054">
    <property type="protein sequence ID" value="TDE00158.1"/>
    <property type="molecule type" value="Genomic_DNA"/>
</dbReference>
<dbReference type="InterPro" id="IPR008928">
    <property type="entry name" value="6-hairpin_glycosidase_sf"/>
</dbReference>
<dbReference type="SUPFAM" id="SSF48208">
    <property type="entry name" value="Six-hairpin glycosidases"/>
    <property type="match status" value="1"/>
</dbReference>
<protein>
    <submittedName>
        <fullName evidence="1">Glycerophosphoryl diester phosphodiesterase</fullName>
    </submittedName>
</protein>
<comment type="caution">
    <text evidence="1">The sequence shown here is derived from an EMBL/GenBank/DDBJ whole genome shotgun (WGS) entry which is preliminary data.</text>
</comment>
<accession>A0A4V2Z095</accession>